<organism evidence="3 4">
    <name type="scientific">Bifidobacterium oedipodis</name>
    <dbReference type="NCBI Taxonomy" id="2675322"/>
    <lineage>
        <taxon>Bacteria</taxon>
        <taxon>Bacillati</taxon>
        <taxon>Actinomycetota</taxon>
        <taxon>Actinomycetes</taxon>
        <taxon>Bifidobacteriales</taxon>
        <taxon>Bifidobacteriaceae</taxon>
        <taxon>Bifidobacterium</taxon>
    </lineage>
</organism>
<accession>A0A7Y0EP54</accession>
<reference evidence="3 4" key="1">
    <citation type="submission" date="2020-02" db="EMBL/GenBank/DDBJ databases">
        <title>Characterization of phylogenetic diversity of novel bifidobacterial species isolated in Czech ZOOs.</title>
        <authorList>
            <person name="Lugli G.A."/>
            <person name="Vera N.B."/>
            <person name="Ventura M."/>
        </authorList>
    </citation>
    <scope>NUCLEOTIDE SEQUENCE [LARGE SCALE GENOMIC DNA]</scope>
    <source>
        <strain evidence="3 4">DSM 109957</strain>
    </source>
</reference>
<feature type="compositionally biased region" description="Low complexity" evidence="1">
    <location>
        <begin position="49"/>
        <end position="69"/>
    </location>
</feature>
<gene>
    <name evidence="3" type="ORF">G1C95_0942</name>
</gene>
<dbReference type="Proteomes" id="UP000532194">
    <property type="component" value="Unassembled WGS sequence"/>
</dbReference>
<evidence type="ECO:0000256" key="2">
    <source>
        <dbReference type="SAM" id="SignalP"/>
    </source>
</evidence>
<comment type="caution">
    <text evidence="3">The sequence shown here is derived from an EMBL/GenBank/DDBJ whole genome shotgun (WGS) entry which is preliminary data.</text>
</comment>
<dbReference type="PROSITE" id="PS51257">
    <property type="entry name" value="PROKAR_LIPOPROTEIN"/>
    <property type="match status" value="1"/>
</dbReference>
<keyword evidence="2" id="KW-0732">Signal</keyword>
<feature type="region of interest" description="Disordered" evidence="1">
    <location>
        <begin position="32"/>
        <end position="69"/>
    </location>
</feature>
<keyword evidence="4" id="KW-1185">Reference proteome</keyword>
<feature type="compositionally biased region" description="Low complexity" evidence="1">
    <location>
        <begin position="32"/>
        <end position="42"/>
    </location>
</feature>
<dbReference type="RefSeq" id="WP_169171786.1">
    <property type="nucleotide sequence ID" value="NZ_JAAIII010000002.1"/>
</dbReference>
<sequence>MRITPVGKTTIIAVLPLMLMSLSACGQIHTADAPTTSATSSSVPQSDGNDQNNNEQNDTNTTTEQAAQQYRDCLEDHGIPAEIVEGNRVVFQWQESDANSISESSNDTNRDAAIQKCQVTVPDYHDPNFNTK</sequence>
<proteinExistence type="predicted"/>
<evidence type="ECO:0000313" key="3">
    <source>
        <dbReference type="EMBL" id="NMM93757.1"/>
    </source>
</evidence>
<feature type="signal peptide" evidence="2">
    <location>
        <begin position="1"/>
        <end position="26"/>
    </location>
</feature>
<dbReference type="EMBL" id="JAAIII010000002">
    <property type="protein sequence ID" value="NMM93757.1"/>
    <property type="molecule type" value="Genomic_DNA"/>
</dbReference>
<feature type="chain" id="PRO_5038864099" description="PASTA domain-containing protein" evidence="2">
    <location>
        <begin position="27"/>
        <end position="132"/>
    </location>
</feature>
<evidence type="ECO:0000313" key="4">
    <source>
        <dbReference type="Proteomes" id="UP000532194"/>
    </source>
</evidence>
<dbReference type="AlphaFoldDB" id="A0A7Y0EP54"/>
<name>A0A7Y0EP54_9BIFI</name>
<evidence type="ECO:0008006" key="5">
    <source>
        <dbReference type="Google" id="ProtNLM"/>
    </source>
</evidence>
<protein>
    <recommendedName>
        <fullName evidence="5">PASTA domain-containing protein</fullName>
    </recommendedName>
</protein>
<evidence type="ECO:0000256" key="1">
    <source>
        <dbReference type="SAM" id="MobiDB-lite"/>
    </source>
</evidence>